<gene>
    <name evidence="2" type="ORF">IAA60_06405</name>
</gene>
<evidence type="ECO:0000256" key="1">
    <source>
        <dbReference type="SAM" id="MobiDB-lite"/>
    </source>
</evidence>
<reference evidence="2" key="1">
    <citation type="submission" date="2020-10" db="EMBL/GenBank/DDBJ databases">
        <authorList>
            <person name="Gilroy R."/>
        </authorList>
    </citation>
    <scope>NUCLEOTIDE SEQUENCE</scope>
    <source>
        <strain evidence="2">CHK181-108</strain>
    </source>
</reference>
<evidence type="ECO:0000313" key="3">
    <source>
        <dbReference type="Proteomes" id="UP000824165"/>
    </source>
</evidence>
<sequence>MGKSGGLIHGTPWVTAAVTEGKAAAGCPRGGGGERADGLPTANRKQTAKKRLRGGAQLADEQP</sequence>
<feature type="region of interest" description="Disordered" evidence="1">
    <location>
        <begin position="22"/>
        <end position="63"/>
    </location>
</feature>
<dbReference type="EMBL" id="DVLU01000064">
    <property type="protein sequence ID" value="HIT85521.1"/>
    <property type="molecule type" value="Genomic_DNA"/>
</dbReference>
<proteinExistence type="predicted"/>
<dbReference type="AlphaFoldDB" id="A0A9D1H466"/>
<organism evidence="2 3">
    <name type="scientific">Candidatus Ornithomonoglobus intestinigallinarum</name>
    <dbReference type="NCBI Taxonomy" id="2840894"/>
    <lineage>
        <taxon>Bacteria</taxon>
        <taxon>Bacillati</taxon>
        <taxon>Bacillota</taxon>
        <taxon>Clostridia</taxon>
        <taxon>Candidatus Ornithomonoglobus</taxon>
    </lineage>
</organism>
<name>A0A9D1H466_9FIRM</name>
<protein>
    <submittedName>
        <fullName evidence="2">Uncharacterized protein</fullName>
    </submittedName>
</protein>
<comment type="caution">
    <text evidence="2">The sequence shown here is derived from an EMBL/GenBank/DDBJ whole genome shotgun (WGS) entry which is preliminary data.</text>
</comment>
<dbReference type="Proteomes" id="UP000824165">
    <property type="component" value="Unassembled WGS sequence"/>
</dbReference>
<accession>A0A9D1H466</accession>
<evidence type="ECO:0000313" key="2">
    <source>
        <dbReference type="EMBL" id="HIT85521.1"/>
    </source>
</evidence>
<reference evidence="2" key="2">
    <citation type="journal article" date="2021" name="PeerJ">
        <title>Extensive microbial diversity within the chicken gut microbiome revealed by metagenomics and culture.</title>
        <authorList>
            <person name="Gilroy R."/>
            <person name="Ravi A."/>
            <person name="Getino M."/>
            <person name="Pursley I."/>
            <person name="Horton D.L."/>
            <person name="Alikhan N.F."/>
            <person name="Baker D."/>
            <person name="Gharbi K."/>
            <person name="Hall N."/>
            <person name="Watson M."/>
            <person name="Adriaenssens E.M."/>
            <person name="Foster-Nyarko E."/>
            <person name="Jarju S."/>
            <person name="Secka A."/>
            <person name="Antonio M."/>
            <person name="Oren A."/>
            <person name="Chaudhuri R.R."/>
            <person name="La Ragione R."/>
            <person name="Hildebrand F."/>
            <person name="Pallen M.J."/>
        </authorList>
    </citation>
    <scope>NUCLEOTIDE SEQUENCE</scope>
    <source>
        <strain evidence="2">CHK181-108</strain>
    </source>
</reference>